<sequence>MESSSVARFLGRPASESVMTSLDEELRRLHAKLAFYEHPIERFDEPVCNQPRESDLARVLEREQSVAARWRRLRRRWRRAFQRLVDALMPPQNQKKHEERPWCLRLHKLGLHGKCRHGPVAMVLEARPPPSRRHVTLDEHARFRLGLIGLHVDDDVESV</sequence>
<dbReference type="Proteomes" id="UP000794436">
    <property type="component" value="Unassembled WGS sequence"/>
</dbReference>
<proteinExistence type="predicted"/>
<evidence type="ECO:0000313" key="1">
    <source>
        <dbReference type="EMBL" id="TMW67153.1"/>
    </source>
</evidence>
<accession>A0A8K1FR19</accession>
<name>A0A8K1FR19_PYTOL</name>
<keyword evidence="2" id="KW-1185">Reference proteome</keyword>
<comment type="caution">
    <text evidence="1">The sequence shown here is derived from an EMBL/GenBank/DDBJ whole genome shotgun (WGS) entry which is preliminary data.</text>
</comment>
<organism evidence="1 2">
    <name type="scientific">Pythium oligandrum</name>
    <name type="common">Mycoparasitic fungus</name>
    <dbReference type="NCBI Taxonomy" id="41045"/>
    <lineage>
        <taxon>Eukaryota</taxon>
        <taxon>Sar</taxon>
        <taxon>Stramenopiles</taxon>
        <taxon>Oomycota</taxon>
        <taxon>Peronosporomycetes</taxon>
        <taxon>Pythiales</taxon>
        <taxon>Pythiaceae</taxon>
        <taxon>Pythium</taxon>
    </lineage>
</organism>
<protein>
    <submittedName>
        <fullName evidence="1">Uncharacterized protein</fullName>
    </submittedName>
</protein>
<dbReference type="AlphaFoldDB" id="A0A8K1FR19"/>
<dbReference type="EMBL" id="SPLM01000005">
    <property type="protein sequence ID" value="TMW67153.1"/>
    <property type="molecule type" value="Genomic_DNA"/>
</dbReference>
<reference evidence="1" key="1">
    <citation type="submission" date="2019-03" db="EMBL/GenBank/DDBJ databases">
        <title>Long read genome sequence of the mycoparasitic Pythium oligandrum ATCC 38472 isolated from sugarbeet rhizosphere.</title>
        <authorList>
            <person name="Gaulin E."/>
        </authorList>
    </citation>
    <scope>NUCLEOTIDE SEQUENCE</scope>
    <source>
        <strain evidence="1">ATCC 38472_TT</strain>
    </source>
</reference>
<evidence type="ECO:0000313" key="2">
    <source>
        <dbReference type="Proteomes" id="UP000794436"/>
    </source>
</evidence>
<gene>
    <name evidence="1" type="ORF">Poli38472_012269</name>
</gene>